<protein>
    <submittedName>
        <fullName evidence="7">Thiolase family protein</fullName>
    </submittedName>
</protein>
<comment type="similarity">
    <text evidence="1 4">Belongs to the thiolase-like superfamily. Thiolase family.</text>
</comment>
<dbReference type="PANTHER" id="PTHR18919">
    <property type="entry name" value="ACETYL-COA C-ACYLTRANSFERASE"/>
    <property type="match status" value="1"/>
</dbReference>
<dbReference type="Proteomes" id="UP001430614">
    <property type="component" value="Unassembled WGS sequence"/>
</dbReference>
<sequence>MSTREIVLCQPVRTAIGGFNGAFKDVPATELGAVVVRETLARATLDPALLGSVVLGNVIQAGNKMNPARQAELGGGVPVTVPALTLNRVCGSGAQAIASAAQEVMLGLTDVALAGGMENMDRAPYLLDGGRWGYRMGNAEIHDSMLRDGLVDAFSAQHSGWHTEDLVTQAALTRAEQDDWAVRSQQRFAAAQAAGRFKEEIVAVEVKGKKGVERVVADEAPRPDTTLEGLARLRPAFRPDGTITAGNAPGLNSAASAMLVAERGFAEARGLAPMVKLVSWGVAAVEPGLFGLGPVPAVQLALQRAGLSLGDVDRFEINEAFAAVPLAVMKELGIPEDIVNVEGGAIAHGHPIGATGAILTTRLAWSMQRDGLRRGVVTLCIGGGQGIALVLEKV</sequence>
<name>A0ABS8KA44_9BURK</name>
<dbReference type="PANTHER" id="PTHR18919:SF107">
    <property type="entry name" value="ACETYL-COA ACETYLTRANSFERASE, CYTOSOLIC"/>
    <property type="match status" value="1"/>
</dbReference>
<evidence type="ECO:0000313" key="8">
    <source>
        <dbReference type="Proteomes" id="UP001430614"/>
    </source>
</evidence>
<dbReference type="PROSITE" id="PS00737">
    <property type="entry name" value="THIOLASE_2"/>
    <property type="match status" value="1"/>
</dbReference>
<dbReference type="RefSeq" id="WP_230560532.1">
    <property type="nucleotide sequence ID" value="NZ_JAJITC010000003.1"/>
</dbReference>
<keyword evidence="8" id="KW-1185">Reference proteome</keyword>
<dbReference type="SUPFAM" id="SSF53901">
    <property type="entry name" value="Thiolase-like"/>
    <property type="match status" value="2"/>
</dbReference>
<feature type="domain" description="Thiolase N-terminal" evidence="5">
    <location>
        <begin position="7"/>
        <end position="262"/>
    </location>
</feature>
<dbReference type="InterPro" id="IPR020610">
    <property type="entry name" value="Thiolase_AS"/>
</dbReference>
<comment type="caution">
    <text evidence="7">The sequence shown here is derived from an EMBL/GenBank/DDBJ whole genome shotgun (WGS) entry which is preliminary data.</text>
</comment>
<evidence type="ECO:0000256" key="1">
    <source>
        <dbReference type="ARBA" id="ARBA00010982"/>
    </source>
</evidence>
<dbReference type="CDD" id="cd00751">
    <property type="entry name" value="thiolase"/>
    <property type="match status" value="1"/>
</dbReference>
<dbReference type="InterPro" id="IPR020616">
    <property type="entry name" value="Thiolase_N"/>
</dbReference>
<dbReference type="InterPro" id="IPR020617">
    <property type="entry name" value="Thiolase_C"/>
</dbReference>
<dbReference type="InterPro" id="IPR016039">
    <property type="entry name" value="Thiolase-like"/>
</dbReference>
<gene>
    <name evidence="7" type="ORF">LJ655_06990</name>
</gene>
<dbReference type="NCBIfam" id="TIGR01930">
    <property type="entry name" value="AcCoA-C-Actrans"/>
    <property type="match status" value="1"/>
</dbReference>
<evidence type="ECO:0000256" key="2">
    <source>
        <dbReference type="ARBA" id="ARBA00022679"/>
    </source>
</evidence>
<reference evidence="7 8" key="1">
    <citation type="submission" date="2021-11" db="EMBL/GenBank/DDBJ databases">
        <authorList>
            <person name="Oh E.-T."/>
            <person name="Kim S.-B."/>
        </authorList>
    </citation>
    <scope>NUCLEOTIDE SEQUENCE [LARGE SCALE GENOMIC DNA]</scope>
    <source>
        <strain evidence="7 8">MMS20-SJTN17</strain>
    </source>
</reference>
<proteinExistence type="inferred from homology"/>
<dbReference type="PROSITE" id="PS00099">
    <property type="entry name" value="THIOLASE_3"/>
    <property type="match status" value="1"/>
</dbReference>
<evidence type="ECO:0000259" key="5">
    <source>
        <dbReference type="Pfam" id="PF00108"/>
    </source>
</evidence>
<accession>A0ABS8KA44</accession>
<dbReference type="InterPro" id="IPR020613">
    <property type="entry name" value="Thiolase_CS"/>
</dbReference>
<evidence type="ECO:0000256" key="4">
    <source>
        <dbReference type="RuleBase" id="RU003557"/>
    </source>
</evidence>
<keyword evidence="3 4" id="KW-0012">Acyltransferase</keyword>
<organism evidence="7 8">
    <name type="scientific">Paraburkholderia translucens</name>
    <dbReference type="NCBI Taxonomy" id="2886945"/>
    <lineage>
        <taxon>Bacteria</taxon>
        <taxon>Pseudomonadati</taxon>
        <taxon>Pseudomonadota</taxon>
        <taxon>Betaproteobacteria</taxon>
        <taxon>Burkholderiales</taxon>
        <taxon>Burkholderiaceae</taxon>
        <taxon>Paraburkholderia</taxon>
    </lineage>
</organism>
<keyword evidence="2 4" id="KW-0808">Transferase</keyword>
<evidence type="ECO:0000313" key="7">
    <source>
        <dbReference type="EMBL" id="MCC8401643.1"/>
    </source>
</evidence>
<dbReference type="EMBL" id="JAJITC010000003">
    <property type="protein sequence ID" value="MCC8401643.1"/>
    <property type="molecule type" value="Genomic_DNA"/>
</dbReference>
<dbReference type="PIRSF" id="PIRSF000429">
    <property type="entry name" value="Ac-CoA_Ac_transf"/>
    <property type="match status" value="1"/>
</dbReference>
<dbReference type="Gene3D" id="3.40.47.10">
    <property type="match status" value="2"/>
</dbReference>
<evidence type="ECO:0000256" key="3">
    <source>
        <dbReference type="ARBA" id="ARBA00023315"/>
    </source>
</evidence>
<dbReference type="Pfam" id="PF00108">
    <property type="entry name" value="Thiolase_N"/>
    <property type="match status" value="1"/>
</dbReference>
<feature type="domain" description="Thiolase C-terminal" evidence="6">
    <location>
        <begin position="272"/>
        <end position="393"/>
    </location>
</feature>
<evidence type="ECO:0000259" key="6">
    <source>
        <dbReference type="Pfam" id="PF02803"/>
    </source>
</evidence>
<dbReference type="InterPro" id="IPR002155">
    <property type="entry name" value="Thiolase"/>
</dbReference>
<dbReference type="Pfam" id="PF02803">
    <property type="entry name" value="Thiolase_C"/>
    <property type="match status" value="1"/>
</dbReference>